<feature type="chain" id="PRO_5006134657" description="Secreted protein" evidence="1">
    <location>
        <begin position="19"/>
        <end position="245"/>
    </location>
</feature>
<reference evidence="2 3" key="1">
    <citation type="submission" date="2015-09" db="EMBL/GenBank/DDBJ databases">
        <title>Genome sequence of the marine flavobacterium Croceitalea dokdonensis DOKDO 023 that contains proton- and sodium-pumping rhodopsins.</title>
        <authorList>
            <person name="Kwon S.-K."/>
            <person name="Lee H.K."/>
            <person name="Kwak M.-J."/>
            <person name="Kim J.F."/>
        </authorList>
    </citation>
    <scope>NUCLEOTIDE SEQUENCE [LARGE SCALE GENOMIC DNA]</scope>
    <source>
        <strain evidence="2 3">DOKDO 023</strain>
    </source>
</reference>
<dbReference type="STRING" id="1300341.I595_903"/>
<accession>A0A0P7A6U9</accession>
<dbReference type="RefSeq" id="WP_157449638.1">
    <property type="nucleotide sequence ID" value="NZ_LDJX01000002.1"/>
</dbReference>
<dbReference type="EMBL" id="LDJX01000002">
    <property type="protein sequence ID" value="KPM32485.1"/>
    <property type="molecule type" value="Genomic_DNA"/>
</dbReference>
<sequence>MKSILLFFCVFSMFLGEAQYSGQFASSGSAAGNANGLGQLEQALGPINERNSKTAKKMETIQGSPYTSNTFLPGNVYYKEENTGSVFYRYNAYNEEIEIKTQNLEDAPIRGLSRDKNIAVIGVDGRQVRFSTFIDKRNRTQNGYLTLVQDGKFKLYERNNIKYTEGQPAPNPFIKAVPPKFSQFKEYYLEIEGNNRVDEVELKNKKLLKLLPADMKVSTQQYLKENKIKIKDIEDLMAVVTYLNQ</sequence>
<proteinExistence type="predicted"/>
<keyword evidence="1" id="KW-0732">Signal</keyword>
<gene>
    <name evidence="2" type="ORF">I595_903</name>
</gene>
<name>A0A0P7A6U9_9FLAO</name>
<evidence type="ECO:0000313" key="2">
    <source>
        <dbReference type="EMBL" id="KPM32485.1"/>
    </source>
</evidence>
<comment type="caution">
    <text evidence="2">The sequence shown here is derived from an EMBL/GenBank/DDBJ whole genome shotgun (WGS) entry which is preliminary data.</text>
</comment>
<evidence type="ECO:0000313" key="3">
    <source>
        <dbReference type="Proteomes" id="UP000050280"/>
    </source>
</evidence>
<keyword evidence="3" id="KW-1185">Reference proteome</keyword>
<dbReference type="AlphaFoldDB" id="A0A0P7A6U9"/>
<protein>
    <recommendedName>
        <fullName evidence="4">Secreted protein</fullName>
    </recommendedName>
</protein>
<dbReference type="Proteomes" id="UP000050280">
    <property type="component" value="Unassembled WGS sequence"/>
</dbReference>
<dbReference type="OrthoDB" id="1420518at2"/>
<evidence type="ECO:0000256" key="1">
    <source>
        <dbReference type="SAM" id="SignalP"/>
    </source>
</evidence>
<organism evidence="2 3">
    <name type="scientific">Croceitalea dokdonensis DOKDO 023</name>
    <dbReference type="NCBI Taxonomy" id="1300341"/>
    <lineage>
        <taxon>Bacteria</taxon>
        <taxon>Pseudomonadati</taxon>
        <taxon>Bacteroidota</taxon>
        <taxon>Flavobacteriia</taxon>
        <taxon>Flavobacteriales</taxon>
        <taxon>Flavobacteriaceae</taxon>
        <taxon>Croceitalea</taxon>
    </lineage>
</organism>
<feature type="signal peptide" evidence="1">
    <location>
        <begin position="1"/>
        <end position="18"/>
    </location>
</feature>
<evidence type="ECO:0008006" key="4">
    <source>
        <dbReference type="Google" id="ProtNLM"/>
    </source>
</evidence>